<feature type="non-terminal residue" evidence="1">
    <location>
        <position position="341"/>
    </location>
</feature>
<proteinExistence type="predicted"/>
<dbReference type="EMBL" id="CAJVQC010077906">
    <property type="protein sequence ID" value="CAG8815932.1"/>
    <property type="molecule type" value="Genomic_DNA"/>
</dbReference>
<evidence type="ECO:0000313" key="1">
    <source>
        <dbReference type="EMBL" id="CAG8815932.1"/>
    </source>
</evidence>
<accession>A0ACA9RYK2</accession>
<dbReference type="Proteomes" id="UP000789920">
    <property type="component" value="Unassembled WGS sequence"/>
</dbReference>
<keyword evidence="2" id="KW-1185">Reference proteome</keyword>
<name>A0ACA9RYK2_9GLOM</name>
<reference evidence="1" key="1">
    <citation type="submission" date="2021-06" db="EMBL/GenBank/DDBJ databases">
        <authorList>
            <person name="Kallberg Y."/>
            <person name="Tangrot J."/>
            <person name="Rosling A."/>
        </authorList>
    </citation>
    <scope>NUCLEOTIDE SEQUENCE</scope>
    <source>
        <strain evidence="1">MA461A</strain>
    </source>
</reference>
<sequence>MMQALLHRLLTKTSNDLNQAQQELKWLTIYVLQQTKNPILNKLKTSIISTNEIIKNLNNNEKLLLSKYVNERVEKSKPLQYILGTQPFCDLEIITKPPVLIPRWETEEWTSRLIALLKPRFSTNTTFASQKSSFKIIDICTGSGCIALALSNALPKNSCYINGVDISNDALSLANLNLSIMDSCKKIHNHVEFFHFDIMKSTDEQIYEFMQKSNGYDLVVSNPPYISHDEYLTLDEDVRLWEDKLAMVADENGTIFHNRIAYLTARYLFKKNSPFTNVWKNKIPQLVMEIGGSHQISSIVEELKKYNFKSVDIWKDSAGKAGHALVSEKGKQLKRLSAILR</sequence>
<protein>
    <submittedName>
        <fullName evidence="1">29738_t:CDS:1</fullName>
    </submittedName>
</protein>
<gene>
    <name evidence="1" type="ORF">RPERSI_LOCUS24340</name>
</gene>
<evidence type="ECO:0000313" key="2">
    <source>
        <dbReference type="Proteomes" id="UP000789920"/>
    </source>
</evidence>
<organism evidence="1 2">
    <name type="scientific">Racocetra persica</name>
    <dbReference type="NCBI Taxonomy" id="160502"/>
    <lineage>
        <taxon>Eukaryota</taxon>
        <taxon>Fungi</taxon>
        <taxon>Fungi incertae sedis</taxon>
        <taxon>Mucoromycota</taxon>
        <taxon>Glomeromycotina</taxon>
        <taxon>Glomeromycetes</taxon>
        <taxon>Diversisporales</taxon>
        <taxon>Gigasporaceae</taxon>
        <taxon>Racocetra</taxon>
    </lineage>
</organism>
<comment type="caution">
    <text evidence="1">The sequence shown here is derived from an EMBL/GenBank/DDBJ whole genome shotgun (WGS) entry which is preliminary data.</text>
</comment>